<feature type="domain" description="RNA polymerase sigma factor 70 region 4 type 2" evidence="6">
    <location>
        <begin position="125"/>
        <end position="174"/>
    </location>
</feature>
<dbReference type="CDD" id="cd06171">
    <property type="entry name" value="Sigma70_r4"/>
    <property type="match status" value="1"/>
</dbReference>
<evidence type="ECO:0000256" key="1">
    <source>
        <dbReference type="ARBA" id="ARBA00010641"/>
    </source>
</evidence>
<keyword evidence="8" id="KW-1185">Reference proteome</keyword>
<proteinExistence type="inferred from homology"/>
<gene>
    <name evidence="7" type="ORF">SAMN04488522_1106</name>
</gene>
<dbReference type="InterPro" id="IPR013325">
    <property type="entry name" value="RNA_pol_sigma_r2"/>
</dbReference>
<dbReference type="InterPro" id="IPR036388">
    <property type="entry name" value="WH-like_DNA-bd_sf"/>
</dbReference>
<accession>A0A1M5PND2</accession>
<name>A0A1M5PND2_9SPHI</name>
<evidence type="ECO:0000256" key="4">
    <source>
        <dbReference type="ARBA" id="ARBA00023163"/>
    </source>
</evidence>
<evidence type="ECO:0000259" key="5">
    <source>
        <dbReference type="Pfam" id="PF04542"/>
    </source>
</evidence>
<protein>
    <submittedName>
        <fullName evidence="7">RNA polymerase sigma-70 factor, ECF subfamily</fullName>
    </submittedName>
</protein>
<dbReference type="Pfam" id="PF08281">
    <property type="entry name" value="Sigma70_r4_2"/>
    <property type="match status" value="1"/>
</dbReference>
<reference evidence="8" key="1">
    <citation type="submission" date="2016-11" db="EMBL/GenBank/DDBJ databases">
        <authorList>
            <person name="Varghese N."/>
            <person name="Submissions S."/>
        </authorList>
    </citation>
    <scope>NUCLEOTIDE SEQUENCE [LARGE SCALE GENOMIC DNA]</scope>
    <source>
        <strain evidence="8">DSM 16990</strain>
    </source>
</reference>
<evidence type="ECO:0000259" key="6">
    <source>
        <dbReference type="Pfam" id="PF08281"/>
    </source>
</evidence>
<dbReference type="PANTHER" id="PTHR43133">
    <property type="entry name" value="RNA POLYMERASE ECF-TYPE SIGMA FACTO"/>
    <property type="match status" value="1"/>
</dbReference>
<dbReference type="InterPro" id="IPR014327">
    <property type="entry name" value="RNA_pol_sigma70_bacteroid"/>
</dbReference>
<dbReference type="Pfam" id="PF04542">
    <property type="entry name" value="Sigma70_r2"/>
    <property type="match status" value="1"/>
</dbReference>
<dbReference type="InterPro" id="IPR007627">
    <property type="entry name" value="RNA_pol_sigma70_r2"/>
</dbReference>
<evidence type="ECO:0000256" key="3">
    <source>
        <dbReference type="ARBA" id="ARBA00023082"/>
    </source>
</evidence>
<dbReference type="AlphaFoldDB" id="A0A1M5PND2"/>
<dbReference type="EMBL" id="FQUQ01000010">
    <property type="protein sequence ID" value="SHH02733.1"/>
    <property type="molecule type" value="Genomic_DNA"/>
</dbReference>
<comment type="similarity">
    <text evidence="1">Belongs to the sigma-70 factor family. ECF subfamily.</text>
</comment>
<dbReference type="OrthoDB" id="799938at2"/>
<dbReference type="GO" id="GO:0003677">
    <property type="term" value="F:DNA binding"/>
    <property type="evidence" value="ECO:0007669"/>
    <property type="project" value="InterPro"/>
</dbReference>
<keyword evidence="3" id="KW-0731">Sigma factor</keyword>
<dbReference type="PANTHER" id="PTHR43133:SF46">
    <property type="entry name" value="RNA POLYMERASE SIGMA-70 FACTOR ECF SUBFAMILY"/>
    <property type="match status" value="1"/>
</dbReference>
<dbReference type="Proteomes" id="UP000184287">
    <property type="component" value="Unassembled WGS sequence"/>
</dbReference>
<dbReference type="GO" id="GO:0006352">
    <property type="term" value="P:DNA-templated transcription initiation"/>
    <property type="evidence" value="ECO:0007669"/>
    <property type="project" value="InterPro"/>
</dbReference>
<keyword evidence="4" id="KW-0804">Transcription</keyword>
<feature type="domain" description="RNA polymerase sigma-70 region 2" evidence="5">
    <location>
        <begin position="27"/>
        <end position="93"/>
    </location>
</feature>
<evidence type="ECO:0000313" key="8">
    <source>
        <dbReference type="Proteomes" id="UP000184287"/>
    </source>
</evidence>
<organism evidence="7 8">
    <name type="scientific">Pedobacter caeni</name>
    <dbReference type="NCBI Taxonomy" id="288992"/>
    <lineage>
        <taxon>Bacteria</taxon>
        <taxon>Pseudomonadati</taxon>
        <taxon>Bacteroidota</taxon>
        <taxon>Sphingobacteriia</taxon>
        <taxon>Sphingobacteriales</taxon>
        <taxon>Sphingobacteriaceae</taxon>
        <taxon>Pedobacter</taxon>
    </lineage>
</organism>
<dbReference type="InterPro" id="IPR013324">
    <property type="entry name" value="RNA_pol_sigma_r3/r4-like"/>
</dbReference>
<dbReference type="GO" id="GO:0016987">
    <property type="term" value="F:sigma factor activity"/>
    <property type="evidence" value="ECO:0007669"/>
    <property type="project" value="UniProtKB-KW"/>
</dbReference>
<dbReference type="InterPro" id="IPR039425">
    <property type="entry name" value="RNA_pol_sigma-70-like"/>
</dbReference>
<sequence length="194" mass="22453">MQLSIIEEIELLERLKGQDAGAFSEVYKMYVRKIYAYTLGILKSPALAEDVTQDTFVKLWEQSASIHTDRSVQAFLYAIARNQSLNMIRRAARETWISDDISAYIHHNGESGLQYTERKQTNEFILMAIDQLPPKRRQIYELCRNSGYSYKQVAEQLGIKESTVNSQMVKAVKSIREYMIRNGALSLIFLLYRP</sequence>
<evidence type="ECO:0000256" key="2">
    <source>
        <dbReference type="ARBA" id="ARBA00023015"/>
    </source>
</evidence>
<dbReference type="NCBIfam" id="TIGR02937">
    <property type="entry name" value="sigma70-ECF"/>
    <property type="match status" value="1"/>
</dbReference>
<dbReference type="Gene3D" id="1.10.10.10">
    <property type="entry name" value="Winged helix-like DNA-binding domain superfamily/Winged helix DNA-binding domain"/>
    <property type="match status" value="1"/>
</dbReference>
<dbReference type="NCBIfam" id="TIGR02985">
    <property type="entry name" value="Sig70_bacteroi1"/>
    <property type="match status" value="1"/>
</dbReference>
<dbReference type="SUPFAM" id="SSF88946">
    <property type="entry name" value="Sigma2 domain of RNA polymerase sigma factors"/>
    <property type="match status" value="1"/>
</dbReference>
<dbReference type="InterPro" id="IPR013249">
    <property type="entry name" value="RNA_pol_sigma70_r4_t2"/>
</dbReference>
<dbReference type="Gene3D" id="1.10.1740.10">
    <property type="match status" value="1"/>
</dbReference>
<evidence type="ECO:0000313" key="7">
    <source>
        <dbReference type="EMBL" id="SHH02733.1"/>
    </source>
</evidence>
<keyword evidence="2" id="KW-0805">Transcription regulation</keyword>
<dbReference type="InterPro" id="IPR014284">
    <property type="entry name" value="RNA_pol_sigma-70_dom"/>
</dbReference>
<dbReference type="STRING" id="288992.SAMN04488522_1106"/>
<dbReference type="SUPFAM" id="SSF88659">
    <property type="entry name" value="Sigma3 and sigma4 domains of RNA polymerase sigma factors"/>
    <property type="match status" value="1"/>
</dbReference>